<sequence>MISPGSRYVALGSSFAAGPGIAPVLDKAAGRSGRNYPHLVAERLGLDLVDVTYSGATTAHLLTDRQDDAAPQIDAVGPDTALVTVTAGGNDLEYIGSFVRGSMMNTLAKPATILGRRVANRIRARVSYLRDDSAYDAAAGRLAEIVREIRDRAPSARILLVDYLAVVGPATRPRLDVPLNEEQLPSIALMADRLAGVFATAAEKSGAELVAVSALSKEHAVGSAEPWTTGFTLRPPSLGGVVPYHPNEAGMAAVAEHVVQHLQAQ</sequence>
<dbReference type="SUPFAM" id="SSF52266">
    <property type="entry name" value="SGNH hydrolase"/>
    <property type="match status" value="1"/>
</dbReference>
<gene>
    <name evidence="2" type="ORF">GCM10009741_24440</name>
</gene>
<comment type="caution">
    <text evidence="2">The sequence shown here is derived from an EMBL/GenBank/DDBJ whole genome shotgun (WGS) entry which is preliminary data.</text>
</comment>
<dbReference type="InterPro" id="IPR037460">
    <property type="entry name" value="SEST-like"/>
</dbReference>
<dbReference type="GO" id="GO:0016787">
    <property type="term" value="F:hydrolase activity"/>
    <property type="evidence" value="ECO:0007669"/>
    <property type="project" value="UniProtKB-KW"/>
</dbReference>
<dbReference type="Proteomes" id="UP001500363">
    <property type="component" value="Unassembled WGS sequence"/>
</dbReference>
<organism evidence="2 3">
    <name type="scientific">Kribbella lupini</name>
    <dbReference type="NCBI Taxonomy" id="291602"/>
    <lineage>
        <taxon>Bacteria</taxon>
        <taxon>Bacillati</taxon>
        <taxon>Actinomycetota</taxon>
        <taxon>Actinomycetes</taxon>
        <taxon>Propionibacteriales</taxon>
        <taxon>Kribbellaceae</taxon>
        <taxon>Kribbella</taxon>
    </lineage>
</organism>
<dbReference type="Pfam" id="PF13472">
    <property type="entry name" value="Lipase_GDSL_2"/>
    <property type="match status" value="1"/>
</dbReference>
<evidence type="ECO:0000313" key="2">
    <source>
        <dbReference type="EMBL" id="GAA1522234.1"/>
    </source>
</evidence>
<evidence type="ECO:0000313" key="3">
    <source>
        <dbReference type="Proteomes" id="UP001500363"/>
    </source>
</evidence>
<dbReference type="InterPro" id="IPR036514">
    <property type="entry name" value="SGNH_hydro_sf"/>
</dbReference>
<reference evidence="2 3" key="1">
    <citation type="journal article" date="2019" name="Int. J. Syst. Evol. Microbiol.">
        <title>The Global Catalogue of Microorganisms (GCM) 10K type strain sequencing project: providing services to taxonomists for standard genome sequencing and annotation.</title>
        <authorList>
            <consortium name="The Broad Institute Genomics Platform"/>
            <consortium name="The Broad Institute Genome Sequencing Center for Infectious Disease"/>
            <person name="Wu L."/>
            <person name="Ma J."/>
        </authorList>
    </citation>
    <scope>NUCLEOTIDE SEQUENCE [LARGE SCALE GENOMIC DNA]</scope>
    <source>
        <strain evidence="2 3">JCM 14303</strain>
    </source>
</reference>
<dbReference type="PANTHER" id="PTHR37981">
    <property type="entry name" value="LIPASE 2"/>
    <property type="match status" value="1"/>
</dbReference>
<evidence type="ECO:0000259" key="1">
    <source>
        <dbReference type="Pfam" id="PF13472"/>
    </source>
</evidence>
<protein>
    <submittedName>
        <fullName evidence="2">SGNH/GDSL hydrolase family protein</fullName>
    </submittedName>
</protein>
<dbReference type="EMBL" id="BAAANC010000001">
    <property type="protein sequence ID" value="GAA1522234.1"/>
    <property type="molecule type" value="Genomic_DNA"/>
</dbReference>
<feature type="domain" description="SGNH hydrolase-type esterase" evidence="1">
    <location>
        <begin position="10"/>
        <end position="253"/>
    </location>
</feature>
<dbReference type="CDD" id="cd01823">
    <property type="entry name" value="SEST_like"/>
    <property type="match status" value="1"/>
</dbReference>
<dbReference type="InterPro" id="IPR013830">
    <property type="entry name" value="SGNH_hydro"/>
</dbReference>
<proteinExistence type="predicted"/>
<keyword evidence="3" id="KW-1185">Reference proteome</keyword>
<accession>A0ABN2ALY7</accession>
<keyword evidence="2" id="KW-0378">Hydrolase</keyword>
<dbReference type="PANTHER" id="PTHR37981:SF1">
    <property type="entry name" value="SGNH HYDROLASE-TYPE ESTERASE DOMAIN-CONTAINING PROTEIN"/>
    <property type="match status" value="1"/>
</dbReference>
<dbReference type="Gene3D" id="3.40.50.1110">
    <property type="entry name" value="SGNH hydrolase"/>
    <property type="match status" value="1"/>
</dbReference>
<name>A0ABN2ALY7_9ACTN</name>
<dbReference type="RefSeq" id="WP_344173189.1">
    <property type="nucleotide sequence ID" value="NZ_BAAANC010000001.1"/>
</dbReference>